<organism evidence="2">
    <name type="scientific">Podoviridae sp. ctTZV6</name>
    <dbReference type="NCBI Taxonomy" id="2826556"/>
    <lineage>
        <taxon>Viruses</taxon>
        <taxon>Duplodnaviria</taxon>
        <taxon>Heunggongvirae</taxon>
        <taxon>Uroviricota</taxon>
        <taxon>Caudoviricetes</taxon>
    </lineage>
</organism>
<feature type="transmembrane region" description="Helical" evidence="1">
    <location>
        <begin position="12"/>
        <end position="40"/>
    </location>
</feature>
<proteinExistence type="predicted"/>
<dbReference type="EMBL" id="BK015127">
    <property type="protein sequence ID" value="DAD92073.1"/>
    <property type="molecule type" value="Genomic_DNA"/>
</dbReference>
<name>A0A8S5NBR3_9CAUD</name>
<evidence type="ECO:0000313" key="2">
    <source>
        <dbReference type="EMBL" id="DAD92073.1"/>
    </source>
</evidence>
<accession>A0A8S5NBR3</accession>
<keyword evidence="1" id="KW-0472">Membrane</keyword>
<protein>
    <submittedName>
        <fullName evidence="2">Uncharacterized protein</fullName>
    </submittedName>
</protein>
<sequence>MISVLSVIIKYLIMALCCLSVTFLFTVYAIGMILIFIWVIKE</sequence>
<keyword evidence="1" id="KW-1133">Transmembrane helix</keyword>
<reference evidence="2" key="1">
    <citation type="journal article" date="2021" name="Proc. Natl. Acad. Sci. U.S.A.">
        <title>A Catalog of Tens of Thousands of Viruses from Human Metagenomes Reveals Hidden Associations with Chronic Diseases.</title>
        <authorList>
            <person name="Tisza M.J."/>
            <person name="Buck C.B."/>
        </authorList>
    </citation>
    <scope>NUCLEOTIDE SEQUENCE</scope>
    <source>
        <strain evidence="2">CtTZV6</strain>
    </source>
</reference>
<evidence type="ECO:0000256" key="1">
    <source>
        <dbReference type="SAM" id="Phobius"/>
    </source>
</evidence>
<keyword evidence="1" id="KW-0812">Transmembrane</keyword>